<dbReference type="OrthoDB" id="2161133at2759"/>
<sequence>MTVMQQRPAGGSVDLRAFQLAFQLARCDAMRVAVAMHGQASIRGVYPDHLRWRSANTTESRFDITFGSWIMAAQRPPRVAIIGGGLAGLSAATHLLNRAQDQLDVTLFDMGARGVGGRASHRTEPHRFSHGLQFLSLHPSAPLAHKEVIQTWLDEDRIVELPLGGWLDAQRAQYTTAKPPPHDGFFGAMTEGARVYIPKGGGVRTLCQSLAEDALAKGLTLRTQCRVREVAKHLVSPDGPSKWHLFGNTADNAVHHEMSEKAAKAAADEPLGESFDALVITDSMMFLEKWHRCSLIGLASCAPNLVAKLGGTVPMEPLFSLMVAFPAGTDDDVPFDAACVYHCSTLQWICRERARGGAAAADDDACCWTLVSTREFAEQRISEVPMRNASEYLPTWQYAPQEASYLLSDPAQMMLQALRRATGAFNAAPTHCLAQRWGAAYPQSSDGVSDGGACVVDDSTMACAAGDFAYHCKDSAASAAGGMAAILSGKAVADELVARFTVDVSQSSLFQLV</sequence>
<dbReference type="PANTHER" id="PTHR16128:SF5">
    <property type="entry name" value="FAD_NAD(P)-BINDING OXIDOREDUCTASE FAMILY PROTEIN"/>
    <property type="match status" value="1"/>
</dbReference>
<dbReference type="Gene3D" id="3.90.660.10">
    <property type="match status" value="1"/>
</dbReference>
<comment type="caution">
    <text evidence="1">The sequence shown here is derived from an EMBL/GenBank/DDBJ whole genome shotgun (WGS) entry which is preliminary data.</text>
</comment>
<evidence type="ECO:0008006" key="3">
    <source>
        <dbReference type="Google" id="ProtNLM"/>
    </source>
</evidence>
<dbReference type="EMBL" id="BNJQ01000009">
    <property type="protein sequence ID" value="GHP05090.1"/>
    <property type="molecule type" value="Genomic_DNA"/>
</dbReference>
<reference evidence="1" key="1">
    <citation type="submission" date="2020-10" db="EMBL/GenBank/DDBJ databases">
        <title>Unveiling of a novel bifunctional photoreceptor, Dualchrome1, isolated from a cosmopolitan green alga.</title>
        <authorList>
            <person name="Suzuki S."/>
            <person name="Kawachi M."/>
        </authorList>
    </citation>
    <scope>NUCLEOTIDE SEQUENCE</scope>
    <source>
        <strain evidence="1">NIES 2893</strain>
    </source>
</reference>
<dbReference type="PANTHER" id="PTHR16128">
    <property type="entry name" value="FAD/NAD(P)-BINDING OXIDOREDUCTASE FAMILY PROTEIN"/>
    <property type="match status" value="1"/>
</dbReference>
<proteinExistence type="predicted"/>
<evidence type="ECO:0000313" key="2">
    <source>
        <dbReference type="Proteomes" id="UP000660262"/>
    </source>
</evidence>
<organism evidence="1 2">
    <name type="scientific">Pycnococcus provasolii</name>
    <dbReference type="NCBI Taxonomy" id="41880"/>
    <lineage>
        <taxon>Eukaryota</taxon>
        <taxon>Viridiplantae</taxon>
        <taxon>Chlorophyta</taxon>
        <taxon>Pseudoscourfieldiophyceae</taxon>
        <taxon>Pseudoscourfieldiales</taxon>
        <taxon>Pycnococcaceae</taxon>
        <taxon>Pycnococcus</taxon>
    </lineage>
</organism>
<dbReference type="SUPFAM" id="SSF51971">
    <property type="entry name" value="Nucleotide-binding domain"/>
    <property type="match status" value="1"/>
</dbReference>
<dbReference type="Gene3D" id="3.50.50.60">
    <property type="entry name" value="FAD/NAD(P)-binding domain"/>
    <property type="match status" value="1"/>
</dbReference>
<accession>A0A830HH62</accession>
<gene>
    <name evidence="1" type="ORF">PPROV_000384200</name>
</gene>
<dbReference type="InterPro" id="IPR036188">
    <property type="entry name" value="FAD/NAD-bd_sf"/>
</dbReference>
<protein>
    <recommendedName>
        <fullName evidence="3">Amine oxidase domain-containing protein</fullName>
    </recommendedName>
</protein>
<name>A0A830HH62_9CHLO</name>
<dbReference type="AlphaFoldDB" id="A0A830HH62"/>
<evidence type="ECO:0000313" key="1">
    <source>
        <dbReference type="EMBL" id="GHP05090.1"/>
    </source>
</evidence>
<keyword evidence="2" id="KW-1185">Reference proteome</keyword>
<dbReference type="Proteomes" id="UP000660262">
    <property type="component" value="Unassembled WGS sequence"/>
</dbReference>
<dbReference type="Pfam" id="PF13450">
    <property type="entry name" value="NAD_binding_8"/>
    <property type="match status" value="1"/>
</dbReference>